<sequence length="278" mass="31901">MERIQALGLCRFSYPSAPGGFGDQAQSMDDIRAALYEPRRMALRFLWFEHVALPSLKRQTDPAFTVILLAGDRMPTEYRNRLKALTRDTPQIKPLFLEEGEQHRVACRMAMRAHRDPEATAVAEFRLDDDDAVANIFVERTKMVFRHVRQLFGMRPRVTVDFCRGVLLRATPEGIDLLPVSAQSWTPALVTYRAPEDEMSLLDAVHTKLWKGMPQLTMPFPPMFVRGAHEDNASGIADRWERLDRWKAEPEDLRRLLAKSFGIDLPALEAALAEWRRD</sequence>
<evidence type="ECO:0008006" key="3">
    <source>
        <dbReference type="Google" id="ProtNLM"/>
    </source>
</evidence>
<reference evidence="1 2" key="1">
    <citation type="submission" date="2019-09" db="EMBL/GenBank/DDBJ databases">
        <authorList>
            <person name="Park J.-S."/>
            <person name="Choi H.-J."/>
        </authorList>
    </citation>
    <scope>NUCLEOTIDE SEQUENCE [LARGE SCALE GENOMIC DNA]</scope>
    <source>
        <strain evidence="1 2">176SS1-4</strain>
    </source>
</reference>
<dbReference type="InterPro" id="IPR021466">
    <property type="entry name" value="Put_rhamnosyl_transferase"/>
</dbReference>
<accession>A0A5J5G9Y8</accession>
<keyword evidence="2" id="KW-1185">Reference proteome</keyword>
<evidence type="ECO:0000313" key="1">
    <source>
        <dbReference type="EMBL" id="KAA9004770.1"/>
    </source>
</evidence>
<name>A0A5J5G9Y8_9RHOB</name>
<organism evidence="1 2">
    <name type="scientific">Histidinibacterium aquaticum</name>
    <dbReference type="NCBI Taxonomy" id="2613962"/>
    <lineage>
        <taxon>Bacteria</taxon>
        <taxon>Pseudomonadati</taxon>
        <taxon>Pseudomonadota</taxon>
        <taxon>Alphaproteobacteria</taxon>
        <taxon>Rhodobacterales</taxon>
        <taxon>Paracoccaceae</taxon>
        <taxon>Histidinibacterium</taxon>
    </lineage>
</organism>
<dbReference type="RefSeq" id="WP_150446917.1">
    <property type="nucleotide sequence ID" value="NZ_VYQE01000010.1"/>
</dbReference>
<dbReference type="Pfam" id="PF11316">
    <property type="entry name" value="Rhamno_transf"/>
    <property type="match status" value="1"/>
</dbReference>
<dbReference type="EMBL" id="VYQE01000010">
    <property type="protein sequence ID" value="KAA9004770.1"/>
    <property type="molecule type" value="Genomic_DNA"/>
</dbReference>
<evidence type="ECO:0000313" key="2">
    <source>
        <dbReference type="Proteomes" id="UP000326554"/>
    </source>
</evidence>
<comment type="caution">
    <text evidence="1">The sequence shown here is derived from an EMBL/GenBank/DDBJ whole genome shotgun (WGS) entry which is preliminary data.</text>
</comment>
<gene>
    <name evidence="1" type="ORF">F3S47_19125</name>
</gene>
<proteinExistence type="predicted"/>
<dbReference type="Proteomes" id="UP000326554">
    <property type="component" value="Unassembled WGS sequence"/>
</dbReference>
<protein>
    <recommendedName>
        <fullName evidence="3">Rhamnosyl transferase</fullName>
    </recommendedName>
</protein>
<dbReference type="AlphaFoldDB" id="A0A5J5G9Y8"/>